<dbReference type="EMBL" id="KE124883">
    <property type="protein sequence ID" value="EPB75913.1"/>
    <property type="molecule type" value="Genomic_DNA"/>
</dbReference>
<accession>A0A0D6LXI7</accession>
<protein>
    <submittedName>
        <fullName evidence="1">Uncharacterized protein</fullName>
    </submittedName>
</protein>
<gene>
    <name evidence="1" type="ORF">ANCCEY_05018</name>
</gene>
<dbReference type="AlphaFoldDB" id="A0A0D6LXI7"/>
<organism evidence="1 2">
    <name type="scientific">Ancylostoma ceylanicum</name>
    <dbReference type="NCBI Taxonomy" id="53326"/>
    <lineage>
        <taxon>Eukaryota</taxon>
        <taxon>Metazoa</taxon>
        <taxon>Ecdysozoa</taxon>
        <taxon>Nematoda</taxon>
        <taxon>Chromadorea</taxon>
        <taxon>Rhabditida</taxon>
        <taxon>Rhabditina</taxon>
        <taxon>Rhabditomorpha</taxon>
        <taxon>Strongyloidea</taxon>
        <taxon>Ancylostomatidae</taxon>
        <taxon>Ancylostomatinae</taxon>
        <taxon>Ancylostoma</taxon>
    </lineage>
</organism>
<proteinExistence type="predicted"/>
<dbReference type="Proteomes" id="UP000054495">
    <property type="component" value="Unassembled WGS sequence"/>
</dbReference>
<sequence>MKVMYLISECIPISKISISFRLAPNQHRTLQAVDQDEMQPEHTVLRVLRLRPDVSGRHAASGDQLQIRLRAGDTSRRRKRQVLAGELPTVMMRKHMGEDDGWRLTRNPRNHRLDFVSFINGIKRIIKLREVER</sequence>
<evidence type="ECO:0000313" key="2">
    <source>
        <dbReference type="Proteomes" id="UP000054495"/>
    </source>
</evidence>
<evidence type="ECO:0000313" key="1">
    <source>
        <dbReference type="EMBL" id="EPB75913.1"/>
    </source>
</evidence>
<reference evidence="1 2" key="1">
    <citation type="submission" date="2013-05" db="EMBL/GenBank/DDBJ databases">
        <title>Draft genome of the parasitic nematode Anyclostoma ceylanicum.</title>
        <authorList>
            <person name="Mitreva M."/>
        </authorList>
    </citation>
    <scope>NUCLEOTIDE SEQUENCE [LARGE SCALE GENOMIC DNA]</scope>
</reference>
<name>A0A0D6LXI7_9BILA</name>
<keyword evidence="2" id="KW-1185">Reference proteome</keyword>